<accession>A0A5C6Z445</accession>
<comment type="caution">
    <text evidence="1">The sequence shown here is derived from an EMBL/GenBank/DDBJ whole genome shotgun (WGS) entry which is preliminary data.</text>
</comment>
<dbReference type="EMBL" id="VORT01000002">
    <property type="protein sequence ID" value="TXD74382.1"/>
    <property type="molecule type" value="Genomic_DNA"/>
</dbReference>
<evidence type="ECO:0000313" key="2">
    <source>
        <dbReference type="Proteomes" id="UP000321497"/>
    </source>
</evidence>
<dbReference type="AlphaFoldDB" id="A0A5C6Z445"/>
<evidence type="ECO:0008006" key="3">
    <source>
        <dbReference type="Google" id="ProtNLM"/>
    </source>
</evidence>
<name>A0A5C6Z445_9FLAO</name>
<proteinExistence type="predicted"/>
<organism evidence="1 2">
    <name type="scientific">Aequorivita antarctica</name>
    <dbReference type="NCBI Taxonomy" id="153266"/>
    <lineage>
        <taxon>Bacteria</taxon>
        <taxon>Pseudomonadati</taxon>
        <taxon>Bacteroidota</taxon>
        <taxon>Flavobacteriia</taxon>
        <taxon>Flavobacteriales</taxon>
        <taxon>Flavobacteriaceae</taxon>
        <taxon>Aequorivita</taxon>
    </lineage>
</organism>
<protein>
    <recommendedName>
        <fullName evidence="3">Porin</fullName>
    </recommendedName>
</protein>
<sequence length="394" mass="45957">MLDSFQKRIKNTNQPNFPILKKTTYLLFFLLIPCYLIGQTDSIQKKLKFSADFKFRVEEDWDSQKSDGTYRDDRTRLRYRARLGATYAFKDWVSFGMRIRTGQANKQQDAHLTLGDQFSSVPITFEKLYANFSYDWLSAWVGKNSFPFEMQNELFWSDNVSPEGIYFSGKFNFENDFLQSLKVNTGHFIFATSGTSLDKDSYFEGIQLVSSHWQNRIKFFPAFYYFKNMPNIPDGNDTFNIEYAIVHMGAKVDIFKNPKIIVGFDYYQNVQDYNGNDSIPKLLQSQKTAYVANAGIGKLDKKGDWKIQLTYTYLERFAVVDYLAQNDWARWDYSSQNSPDGRLTNFKGLEIMAGYALAENMDLRLRFFTVEQIVTYGIAKENGNRIRLDFNIGF</sequence>
<reference evidence="1 2" key="1">
    <citation type="submission" date="2019-08" db="EMBL/GenBank/DDBJ databases">
        <title>Genome of Aequorivita antarctica SW49 (type strain).</title>
        <authorList>
            <person name="Bowman J.P."/>
        </authorList>
    </citation>
    <scope>NUCLEOTIDE SEQUENCE [LARGE SCALE GENOMIC DNA]</scope>
    <source>
        <strain evidence="1 2">SW49</strain>
    </source>
</reference>
<keyword evidence="2" id="KW-1185">Reference proteome</keyword>
<gene>
    <name evidence="1" type="ORF">ESU54_03805</name>
</gene>
<evidence type="ECO:0000313" key="1">
    <source>
        <dbReference type="EMBL" id="TXD74382.1"/>
    </source>
</evidence>
<dbReference type="Proteomes" id="UP000321497">
    <property type="component" value="Unassembled WGS sequence"/>
</dbReference>
<dbReference type="Pfam" id="PF16930">
    <property type="entry name" value="Porin_5"/>
    <property type="match status" value="2"/>
</dbReference>
<dbReference type="InterPro" id="IPR032638">
    <property type="entry name" value="Porin_5"/>
</dbReference>